<proteinExistence type="predicted"/>
<evidence type="ECO:0000313" key="2">
    <source>
        <dbReference type="Proteomes" id="UP000886501"/>
    </source>
</evidence>
<sequence length="126" mass="14025">MGIKKVGWVSYPKSWFPIQSLCDNRTQHTITHRPITFPLSHFEVLSHPNICDAMLSTSRNAHVDVSVQSGAIIKMVQHAERQALASGTPGLSFLPRTQYYLLNQLCHGFGTLVGVSQMIPSYVAPY</sequence>
<reference evidence="1" key="2">
    <citation type="journal article" date="2020" name="Nat. Commun.">
        <title>Large-scale genome sequencing of mycorrhizal fungi provides insights into the early evolution of symbiotic traits.</title>
        <authorList>
            <person name="Miyauchi S."/>
            <person name="Kiss E."/>
            <person name="Kuo A."/>
            <person name="Drula E."/>
            <person name="Kohler A."/>
            <person name="Sanchez-Garcia M."/>
            <person name="Morin E."/>
            <person name="Andreopoulos B."/>
            <person name="Barry K.W."/>
            <person name="Bonito G."/>
            <person name="Buee M."/>
            <person name="Carver A."/>
            <person name="Chen C."/>
            <person name="Cichocki N."/>
            <person name="Clum A."/>
            <person name="Culley D."/>
            <person name="Crous P.W."/>
            <person name="Fauchery L."/>
            <person name="Girlanda M."/>
            <person name="Hayes R.D."/>
            <person name="Keri Z."/>
            <person name="LaButti K."/>
            <person name="Lipzen A."/>
            <person name="Lombard V."/>
            <person name="Magnuson J."/>
            <person name="Maillard F."/>
            <person name="Murat C."/>
            <person name="Nolan M."/>
            <person name="Ohm R.A."/>
            <person name="Pangilinan J."/>
            <person name="Pereira M.F."/>
            <person name="Perotto S."/>
            <person name="Peter M."/>
            <person name="Pfister S."/>
            <person name="Riley R."/>
            <person name="Sitrit Y."/>
            <person name="Stielow J.B."/>
            <person name="Szollosi G."/>
            <person name="Zifcakova L."/>
            <person name="Stursova M."/>
            <person name="Spatafora J.W."/>
            <person name="Tedersoo L."/>
            <person name="Vaario L.M."/>
            <person name="Yamada A."/>
            <person name="Yan M."/>
            <person name="Wang P."/>
            <person name="Xu J."/>
            <person name="Bruns T."/>
            <person name="Baldrian P."/>
            <person name="Vilgalys R."/>
            <person name="Dunand C."/>
            <person name="Henrissat B."/>
            <person name="Grigoriev I.V."/>
            <person name="Hibbett D."/>
            <person name="Nagy L.G."/>
            <person name="Martin F.M."/>
        </authorList>
    </citation>
    <scope>NUCLEOTIDE SEQUENCE</scope>
    <source>
        <strain evidence="1">P2</strain>
    </source>
</reference>
<protein>
    <submittedName>
        <fullName evidence="1">Uncharacterized protein</fullName>
    </submittedName>
</protein>
<dbReference type="EMBL" id="MU118039">
    <property type="protein sequence ID" value="KAF9647187.1"/>
    <property type="molecule type" value="Genomic_DNA"/>
</dbReference>
<accession>A0ACB6ZC88</accession>
<comment type="caution">
    <text evidence="1">The sequence shown here is derived from an EMBL/GenBank/DDBJ whole genome shotgun (WGS) entry which is preliminary data.</text>
</comment>
<gene>
    <name evidence="1" type="ORF">BDM02DRAFT_3117435</name>
</gene>
<dbReference type="Proteomes" id="UP000886501">
    <property type="component" value="Unassembled WGS sequence"/>
</dbReference>
<name>A0ACB6ZC88_THEGA</name>
<organism evidence="1 2">
    <name type="scientific">Thelephora ganbajun</name>
    <name type="common">Ganba fungus</name>
    <dbReference type="NCBI Taxonomy" id="370292"/>
    <lineage>
        <taxon>Eukaryota</taxon>
        <taxon>Fungi</taxon>
        <taxon>Dikarya</taxon>
        <taxon>Basidiomycota</taxon>
        <taxon>Agaricomycotina</taxon>
        <taxon>Agaricomycetes</taxon>
        <taxon>Thelephorales</taxon>
        <taxon>Thelephoraceae</taxon>
        <taxon>Thelephora</taxon>
    </lineage>
</organism>
<keyword evidence="2" id="KW-1185">Reference proteome</keyword>
<reference evidence="1" key="1">
    <citation type="submission" date="2019-10" db="EMBL/GenBank/DDBJ databases">
        <authorList>
            <consortium name="DOE Joint Genome Institute"/>
            <person name="Kuo A."/>
            <person name="Miyauchi S."/>
            <person name="Kiss E."/>
            <person name="Drula E."/>
            <person name="Kohler A."/>
            <person name="Sanchez-Garcia M."/>
            <person name="Andreopoulos B."/>
            <person name="Barry K.W."/>
            <person name="Bonito G."/>
            <person name="Buee M."/>
            <person name="Carver A."/>
            <person name="Chen C."/>
            <person name="Cichocki N."/>
            <person name="Clum A."/>
            <person name="Culley D."/>
            <person name="Crous P.W."/>
            <person name="Fauchery L."/>
            <person name="Girlanda M."/>
            <person name="Hayes R."/>
            <person name="Keri Z."/>
            <person name="Labutti K."/>
            <person name="Lipzen A."/>
            <person name="Lombard V."/>
            <person name="Magnuson J."/>
            <person name="Maillard F."/>
            <person name="Morin E."/>
            <person name="Murat C."/>
            <person name="Nolan M."/>
            <person name="Ohm R."/>
            <person name="Pangilinan J."/>
            <person name="Pereira M."/>
            <person name="Perotto S."/>
            <person name="Peter M."/>
            <person name="Riley R."/>
            <person name="Sitrit Y."/>
            <person name="Stielow B."/>
            <person name="Szollosi G."/>
            <person name="Zifcakova L."/>
            <person name="Stursova M."/>
            <person name="Spatafora J.W."/>
            <person name="Tedersoo L."/>
            <person name="Vaario L.-M."/>
            <person name="Yamada A."/>
            <person name="Yan M."/>
            <person name="Wang P."/>
            <person name="Xu J."/>
            <person name="Bruns T."/>
            <person name="Baldrian P."/>
            <person name="Vilgalys R."/>
            <person name="Henrissat B."/>
            <person name="Grigoriev I.V."/>
            <person name="Hibbett D."/>
            <person name="Nagy L.G."/>
            <person name="Martin F.M."/>
        </authorList>
    </citation>
    <scope>NUCLEOTIDE SEQUENCE</scope>
    <source>
        <strain evidence="1">P2</strain>
    </source>
</reference>
<evidence type="ECO:0000313" key="1">
    <source>
        <dbReference type="EMBL" id="KAF9647187.1"/>
    </source>
</evidence>